<gene>
    <name evidence="4" type="ORF">Poli38472_002887</name>
</gene>
<evidence type="ECO:0000256" key="2">
    <source>
        <dbReference type="SAM" id="SignalP"/>
    </source>
</evidence>
<dbReference type="PANTHER" id="PTHR34737">
    <property type="entry name" value="EF-HAND DOMAIN-CONTAINING PROTEIN"/>
    <property type="match status" value="1"/>
</dbReference>
<feature type="region of interest" description="Disordered" evidence="1">
    <location>
        <begin position="133"/>
        <end position="156"/>
    </location>
</feature>
<sequence>MRTAALTSSLALLAASGVHGKKEFASNIPNGASFEDVEALGHVNSSSGGKLNVFGDAFKHAGLIWNQELCRGDADGDGQTNGEELGDPCCVWKKGDYTTFVKGISNPADANSKVDQEILYQWVCGYPSGNGSHASEVGEADDETLASPKSTPVPSLASRSLVSPVAIVLFAVIASVYV</sequence>
<feature type="compositionally biased region" description="Polar residues" evidence="1">
    <location>
        <begin position="147"/>
        <end position="156"/>
    </location>
</feature>
<dbReference type="InterPro" id="IPR055313">
    <property type="entry name" value="Temptin-like"/>
</dbReference>
<evidence type="ECO:0000256" key="1">
    <source>
        <dbReference type="SAM" id="MobiDB-lite"/>
    </source>
</evidence>
<accession>A0A8K1C5L8</accession>
<feature type="signal peptide" evidence="2">
    <location>
        <begin position="1"/>
        <end position="20"/>
    </location>
</feature>
<reference evidence="4" key="1">
    <citation type="submission" date="2019-03" db="EMBL/GenBank/DDBJ databases">
        <title>Long read genome sequence of the mycoparasitic Pythium oligandrum ATCC 38472 isolated from sugarbeet rhizosphere.</title>
        <authorList>
            <person name="Gaulin E."/>
        </authorList>
    </citation>
    <scope>NUCLEOTIDE SEQUENCE</scope>
    <source>
        <strain evidence="4">ATCC 38472_TT</strain>
    </source>
</reference>
<evidence type="ECO:0000259" key="3">
    <source>
        <dbReference type="Pfam" id="PF24784"/>
    </source>
</evidence>
<keyword evidence="2" id="KW-0732">Signal</keyword>
<dbReference type="Pfam" id="PF24784">
    <property type="entry name" value="Temptin_C"/>
    <property type="match status" value="1"/>
</dbReference>
<dbReference type="OrthoDB" id="129121at2759"/>
<name>A0A8K1C5L8_PYTOL</name>
<dbReference type="Proteomes" id="UP000794436">
    <property type="component" value="Unassembled WGS sequence"/>
</dbReference>
<evidence type="ECO:0000313" key="5">
    <source>
        <dbReference type="Proteomes" id="UP000794436"/>
    </source>
</evidence>
<protein>
    <recommendedName>
        <fullName evidence="3">Temptin Cys/Cys disulfide domain-containing protein</fullName>
    </recommendedName>
</protein>
<feature type="chain" id="PRO_5035462227" description="Temptin Cys/Cys disulfide domain-containing protein" evidence="2">
    <location>
        <begin position="21"/>
        <end position="178"/>
    </location>
</feature>
<dbReference type="AlphaFoldDB" id="A0A8K1C5L8"/>
<feature type="domain" description="Temptin Cys/Cys disulfide" evidence="3">
    <location>
        <begin position="19"/>
        <end position="108"/>
    </location>
</feature>
<comment type="caution">
    <text evidence="4">The sequence shown here is derived from an EMBL/GenBank/DDBJ whole genome shotgun (WGS) entry which is preliminary data.</text>
</comment>
<evidence type="ECO:0000313" key="4">
    <source>
        <dbReference type="EMBL" id="TMW56962.1"/>
    </source>
</evidence>
<dbReference type="InterPro" id="IPR057626">
    <property type="entry name" value="S-S_Temptin"/>
</dbReference>
<dbReference type="PANTHER" id="PTHR34737:SF2">
    <property type="entry name" value="EF-HAND DOMAIN-CONTAINING PROTEIN"/>
    <property type="match status" value="1"/>
</dbReference>
<organism evidence="4 5">
    <name type="scientific">Pythium oligandrum</name>
    <name type="common">Mycoparasitic fungus</name>
    <dbReference type="NCBI Taxonomy" id="41045"/>
    <lineage>
        <taxon>Eukaryota</taxon>
        <taxon>Sar</taxon>
        <taxon>Stramenopiles</taxon>
        <taxon>Oomycota</taxon>
        <taxon>Peronosporomycetes</taxon>
        <taxon>Pythiales</taxon>
        <taxon>Pythiaceae</taxon>
        <taxon>Pythium</taxon>
    </lineage>
</organism>
<keyword evidence="5" id="KW-1185">Reference proteome</keyword>
<proteinExistence type="predicted"/>
<dbReference type="EMBL" id="SPLM01000144">
    <property type="protein sequence ID" value="TMW56962.1"/>
    <property type="molecule type" value="Genomic_DNA"/>
</dbReference>